<organism evidence="1 2">
    <name type="scientific">Naganishia onofrii</name>
    <dbReference type="NCBI Taxonomy" id="1851511"/>
    <lineage>
        <taxon>Eukaryota</taxon>
        <taxon>Fungi</taxon>
        <taxon>Dikarya</taxon>
        <taxon>Basidiomycota</taxon>
        <taxon>Agaricomycotina</taxon>
        <taxon>Tremellomycetes</taxon>
        <taxon>Filobasidiales</taxon>
        <taxon>Filobasidiaceae</taxon>
        <taxon>Naganishia</taxon>
    </lineage>
</organism>
<gene>
    <name evidence="1" type="ORF">QFC24_001096</name>
</gene>
<dbReference type="EMBL" id="JASBWV010000002">
    <property type="protein sequence ID" value="KAJ9127686.1"/>
    <property type="molecule type" value="Genomic_DNA"/>
</dbReference>
<sequence length="287" mass="31183">MAVTPNFSAAQIVLLKRDRILKLASTLEDDPGIIHTNLALLPPLMADNPGDPPQGEATLKSARLAALEPLEDSTIYPTTDGPNPHEPIVLSELFALTDSLWLRFPLKHAAVRADEVMASRSAIYTYGDLESTLEVSNVDAEETKAQATNATDAIAAWVSKGPLNEAEVVVVPSLDDSDDEKPSDIPAHVTRKSPNRRNGDLLRRRWVGRTSLALMVLLLGFSIAAYQARIKRGLPGLWAFPGLFLDFGVKESLRGRLGFVGAWLVAGRWKISEVAASAKHYAQSLTD</sequence>
<name>A0ACC2XVM6_9TREE</name>
<proteinExistence type="predicted"/>
<comment type="caution">
    <text evidence="1">The sequence shown here is derived from an EMBL/GenBank/DDBJ whole genome shotgun (WGS) entry which is preliminary data.</text>
</comment>
<keyword evidence="2" id="KW-1185">Reference proteome</keyword>
<evidence type="ECO:0000313" key="1">
    <source>
        <dbReference type="EMBL" id="KAJ9127686.1"/>
    </source>
</evidence>
<reference evidence="1" key="1">
    <citation type="submission" date="2023-04" db="EMBL/GenBank/DDBJ databases">
        <title>Draft Genome sequencing of Naganishia species isolated from polar environments using Oxford Nanopore Technology.</title>
        <authorList>
            <person name="Leo P."/>
            <person name="Venkateswaran K."/>
        </authorList>
    </citation>
    <scope>NUCLEOTIDE SEQUENCE</scope>
    <source>
        <strain evidence="1">DBVPG 5303</strain>
    </source>
</reference>
<dbReference type="Proteomes" id="UP001234202">
    <property type="component" value="Unassembled WGS sequence"/>
</dbReference>
<protein>
    <submittedName>
        <fullName evidence="1">Uncharacterized protein</fullName>
    </submittedName>
</protein>
<accession>A0ACC2XVM6</accession>
<evidence type="ECO:0000313" key="2">
    <source>
        <dbReference type="Proteomes" id="UP001234202"/>
    </source>
</evidence>